<dbReference type="SUPFAM" id="SSF55920">
    <property type="entry name" value="Creatinase/aminopeptidase"/>
    <property type="match status" value="1"/>
</dbReference>
<evidence type="ECO:0000256" key="2">
    <source>
        <dbReference type="ARBA" id="ARBA00022438"/>
    </source>
</evidence>
<dbReference type="HAMAP" id="MF_01974">
    <property type="entry name" value="MetAP_1"/>
    <property type="match status" value="1"/>
</dbReference>
<feature type="binding site" evidence="6">
    <location>
        <position position="124"/>
    </location>
    <ligand>
        <name>a divalent metal cation</name>
        <dbReference type="ChEBI" id="CHEBI:60240"/>
        <label>1</label>
    </ligand>
</feature>
<dbReference type="Gene3D" id="3.90.230.10">
    <property type="entry name" value="Creatinase/methionine aminopeptidase superfamily"/>
    <property type="match status" value="1"/>
</dbReference>
<dbReference type="GO" id="GO:0006508">
    <property type="term" value="P:proteolysis"/>
    <property type="evidence" value="ECO:0007669"/>
    <property type="project" value="UniProtKB-KW"/>
</dbReference>
<evidence type="ECO:0000256" key="4">
    <source>
        <dbReference type="ARBA" id="ARBA00022723"/>
    </source>
</evidence>
<evidence type="ECO:0000256" key="5">
    <source>
        <dbReference type="ARBA" id="ARBA00022801"/>
    </source>
</evidence>
<dbReference type="AlphaFoldDB" id="A0A4R6ULS6"/>
<comment type="subunit">
    <text evidence="6">Monomer.</text>
</comment>
<dbReference type="NCBIfam" id="TIGR00500">
    <property type="entry name" value="met_pdase_I"/>
    <property type="match status" value="1"/>
</dbReference>
<name>A0A4R6ULS6_9PSEU</name>
<dbReference type="GO" id="GO:0004239">
    <property type="term" value="F:initiator methionyl aminopeptidase activity"/>
    <property type="evidence" value="ECO:0007669"/>
    <property type="project" value="UniProtKB-UniRule"/>
</dbReference>
<feature type="binding site" evidence="6">
    <location>
        <position position="268"/>
    </location>
    <ligand>
        <name>a divalent metal cation</name>
        <dbReference type="ChEBI" id="CHEBI:60240"/>
        <label>1</label>
    </ligand>
</feature>
<comment type="similarity">
    <text evidence="6">Belongs to the peptidase M24A family. Methionine aminopeptidase type 1 subfamily.</text>
</comment>
<dbReference type="Pfam" id="PF00557">
    <property type="entry name" value="Peptidase_M24"/>
    <property type="match status" value="1"/>
</dbReference>
<comment type="catalytic activity">
    <reaction evidence="6 7">
        <text>Release of N-terminal amino acids, preferentially methionine, from peptides and arylamides.</text>
        <dbReference type="EC" id="3.4.11.18"/>
    </reaction>
</comment>
<dbReference type="PRINTS" id="PR00599">
    <property type="entry name" value="MAPEPTIDASE"/>
</dbReference>
<gene>
    <name evidence="6" type="primary">map</name>
    <name evidence="9" type="ORF">EV188_112121</name>
</gene>
<dbReference type="EC" id="3.4.11.18" evidence="6 7"/>
<evidence type="ECO:0000313" key="10">
    <source>
        <dbReference type="Proteomes" id="UP000295705"/>
    </source>
</evidence>
<keyword evidence="4 6" id="KW-0479">Metal-binding</keyword>
<comment type="cofactor">
    <cofactor evidence="6">
        <name>Co(2+)</name>
        <dbReference type="ChEBI" id="CHEBI:48828"/>
    </cofactor>
    <cofactor evidence="6">
        <name>Zn(2+)</name>
        <dbReference type="ChEBI" id="CHEBI:29105"/>
    </cofactor>
    <cofactor evidence="6">
        <name>Mn(2+)</name>
        <dbReference type="ChEBI" id="CHEBI:29035"/>
    </cofactor>
    <cofactor evidence="6">
        <name>Fe(2+)</name>
        <dbReference type="ChEBI" id="CHEBI:29033"/>
    </cofactor>
    <text evidence="6">Binds 2 divalent metal cations per subunit. Has a high-affinity and a low affinity metal-binding site. The true nature of the physiological cofactor is under debate. The enzyme is active with cobalt, zinc, manganese or divalent iron ions. Most likely, methionine aminopeptidases function as mononuclear Fe(2+)-metalloproteases under physiological conditions, and the catalytically relevant metal-binding site has been assigned to the histidine-containing high-affinity site.</text>
</comment>
<dbReference type="InterPro" id="IPR000994">
    <property type="entry name" value="Pept_M24"/>
</dbReference>
<feature type="binding site" evidence="6">
    <location>
        <position position="204"/>
    </location>
    <ligand>
        <name>a divalent metal cation</name>
        <dbReference type="ChEBI" id="CHEBI:60240"/>
        <label>2</label>
        <note>catalytic</note>
    </ligand>
</feature>
<keyword evidence="2 6" id="KW-0031">Aminopeptidase</keyword>
<feature type="binding site" evidence="6">
    <location>
        <position position="135"/>
    </location>
    <ligand>
        <name>a divalent metal cation</name>
        <dbReference type="ChEBI" id="CHEBI:60240"/>
        <label>2</label>
        <note>catalytic</note>
    </ligand>
</feature>
<dbReference type="PANTHER" id="PTHR43330">
    <property type="entry name" value="METHIONINE AMINOPEPTIDASE"/>
    <property type="match status" value="1"/>
</dbReference>
<evidence type="ECO:0000256" key="3">
    <source>
        <dbReference type="ARBA" id="ARBA00022670"/>
    </source>
</evidence>
<evidence type="ECO:0000256" key="6">
    <source>
        <dbReference type="HAMAP-Rule" id="MF_01974"/>
    </source>
</evidence>
<comment type="caution">
    <text evidence="9">The sequence shown here is derived from an EMBL/GenBank/DDBJ whole genome shotgun (WGS) entry which is preliminary data.</text>
</comment>
<sequence>MGNPSRRLTGLTEAVSAGVGGLADRVRGRLVEMKTPGQIEAMRAAGLVVADALAAVTEAARPGASTADLDEVAATTIREAGAVPSFLGYQGFPASICASVNEQIVHGIPSREQVLGDGDLVSIDCGAILEGWHGDAAVTLLIGTPRPEDVTLSAACRAAMEAGIARLVPGGRLGDVGHAVETEARKRGTSDDREYGIVADYGGHGIGTSMHMEPFVPNLGREGTGMRLRSGMVLAIEPMLTGGSDETEELEDGWTVVTADGSRAAHWEHSVAITDDGPRVLTAPAS</sequence>
<accession>A0A4R6ULS6</accession>
<evidence type="ECO:0000256" key="1">
    <source>
        <dbReference type="ARBA" id="ARBA00002521"/>
    </source>
</evidence>
<dbReference type="GO" id="GO:0005829">
    <property type="term" value="C:cytosol"/>
    <property type="evidence" value="ECO:0007669"/>
    <property type="project" value="TreeGrafter"/>
</dbReference>
<reference evidence="9 10" key="1">
    <citation type="submission" date="2019-03" db="EMBL/GenBank/DDBJ databases">
        <title>Genomic Encyclopedia of Type Strains, Phase IV (KMG-IV): sequencing the most valuable type-strain genomes for metagenomic binning, comparative biology and taxonomic classification.</title>
        <authorList>
            <person name="Goeker M."/>
        </authorList>
    </citation>
    <scope>NUCLEOTIDE SEQUENCE [LARGE SCALE GENOMIC DNA]</scope>
    <source>
        <strain evidence="9 10">DSM 45775</strain>
    </source>
</reference>
<evidence type="ECO:0000313" key="9">
    <source>
        <dbReference type="EMBL" id="TDQ47851.1"/>
    </source>
</evidence>
<feature type="domain" description="Peptidase M24" evidence="8">
    <location>
        <begin position="40"/>
        <end position="275"/>
    </location>
</feature>
<feature type="binding site" evidence="6">
    <location>
        <position position="211"/>
    </location>
    <ligand>
        <name>substrate</name>
    </ligand>
</feature>
<feature type="binding site" evidence="6">
    <location>
        <position position="135"/>
    </location>
    <ligand>
        <name>a divalent metal cation</name>
        <dbReference type="ChEBI" id="CHEBI:60240"/>
        <label>1</label>
    </ligand>
</feature>
<feature type="binding site" evidence="6">
    <location>
        <position position="268"/>
    </location>
    <ligand>
        <name>a divalent metal cation</name>
        <dbReference type="ChEBI" id="CHEBI:60240"/>
        <label>2</label>
        <note>catalytic</note>
    </ligand>
</feature>
<evidence type="ECO:0000256" key="7">
    <source>
        <dbReference type="RuleBase" id="RU003653"/>
    </source>
</evidence>
<protein>
    <recommendedName>
        <fullName evidence="6 7">Methionine aminopeptidase</fullName>
        <shortName evidence="6">MAP</shortName>
        <shortName evidence="6">MetAP</shortName>
        <ecNumber evidence="6 7">3.4.11.18</ecNumber>
    </recommendedName>
    <alternativeName>
        <fullName evidence="6">Peptidase M</fullName>
    </alternativeName>
</protein>
<organism evidence="9 10">
    <name type="scientific">Actinomycetospora succinea</name>
    <dbReference type="NCBI Taxonomy" id="663603"/>
    <lineage>
        <taxon>Bacteria</taxon>
        <taxon>Bacillati</taxon>
        <taxon>Actinomycetota</taxon>
        <taxon>Actinomycetes</taxon>
        <taxon>Pseudonocardiales</taxon>
        <taxon>Pseudonocardiaceae</taxon>
        <taxon>Actinomycetospora</taxon>
    </lineage>
</organism>
<dbReference type="Proteomes" id="UP000295705">
    <property type="component" value="Unassembled WGS sequence"/>
</dbReference>
<evidence type="ECO:0000259" key="8">
    <source>
        <dbReference type="Pfam" id="PF00557"/>
    </source>
</evidence>
<dbReference type="GO" id="GO:0046872">
    <property type="term" value="F:metal ion binding"/>
    <property type="evidence" value="ECO:0007669"/>
    <property type="project" value="UniProtKB-UniRule"/>
</dbReference>
<feature type="binding site" evidence="6">
    <location>
        <position position="237"/>
    </location>
    <ligand>
        <name>a divalent metal cation</name>
        <dbReference type="ChEBI" id="CHEBI:60240"/>
        <label>2</label>
        <note>catalytic</note>
    </ligand>
</feature>
<dbReference type="GO" id="GO:0070006">
    <property type="term" value="F:metalloaminopeptidase activity"/>
    <property type="evidence" value="ECO:0007669"/>
    <property type="project" value="UniProtKB-UniRule"/>
</dbReference>
<comment type="function">
    <text evidence="1 6">Removes the N-terminal methionine from nascent proteins. The N-terminal methionine is often cleaved when the second residue in the primary sequence is small and uncharged (Met-Ala-, Cys, Gly, Pro, Ser, Thr, or Val). Requires deformylation of the N(alpha)-formylated initiator methionine before it can be hydrolyzed.</text>
</comment>
<feature type="binding site" evidence="6">
    <location>
        <position position="106"/>
    </location>
    <ligand>
        <name>substrate</name>
    </ligand>
</feature>
<dbReference type="CDD" id="cd01086">
    <property type="entry name" value="MetAP1"/>
    <property type="match status" value="1"/>
</dbReference>
<dbReference type="PANTHER" id="PTHR43330:SF27">
    <property type="entry name" value="METHIONINE AMINOPEPTIDASE"/>
    <property type="match status" value="1"/>
</dbReference>
<keyword evidence="10" id="KW-1185">Reference proteome</keyword>
<dbReference type="EMBL" id="SNYO01000012">
    <property type="protein sequence ID" value="TDQ47851.1"/>
    <property type="molecule type" value="Genomic_DNA"/>
</dbReference>
<dbReference type="InterPro" id="IPR002467">
    <property type="entry name" value="Pept_M24A_MAP1"/>
</dbReference>
<dbReference type="InterPro" id="IPR036005">
    <property type="entry name" value="Creatinase/aminopeptidase-like"/>
</dbReference>
<proteinExistence type="inferred from homology"/>
<keyword evidence="5 6" id="KW-0378">Hydrolase</keyword>
<keyword evidence="3 6" id="KW-0645">Protease</keyword>
<dbReference type="InterPro" id="IPR001714">
    <property type="entry name" value="Pept_M24_MAP"/>
</dbReference>